<name>A0A371IQY1_9FIRM</name>
<reference evidence="2 3" key="1">
    <citation type="journal article" date="2017" name="Genome Announc.">
        <title>Draft Genome Sequence of Romboutsia maritimum sp. nov. Strain CCRI-22766(T), Isolated from Coastal Estuarine Mud.</title>
        <authorList>
            <person name="Maheux A.F."/>
            <person name="Boudreau D.K."/>
            <person name="Berube E."/>
            <person name="Boissinot M."/>
            <person name="Raymond F."/>
            <person name="Brodeur S."/>
            <person name="Corbeil J."/>
            <person name="Brightwell G."/>
            <person name="Broda D."/>
            <person name="Omar R.F."/>
            <person name="Bergeron M.G."/>
        </authorList>
    </citation>
    <scope>NUCLEOTIDE SEQUENCE [LARGE SCALE GENOMIC DNA]</scope>
    <source>
        <strain evidence="2 3">CCRI-22766</strain>
    </source>
</reference>
<proteinExistence type="predicted"/>
<accession>A0A371IQY1</accession>
<evidence type="ECO:0000313" key="2">
    <source>
        <dbReference type="EMBL" id="RDY22882.1"/>
    </source>
</evidence>
<organism evidence="2 3">
    <name type="scientific">Romboutsia maritimum</name>
    <dbReference type="NCBI Taxonomy" id="2020948"/>
    <lineage>
        <taxon>Bacteria</taxon>
        <taxon>Bacillati</taxon>
        <taxon>Bacillota</taxon>
        <taxon>Clostridia</taxon>
        <taxon>Peptostreptococcales</taxon>
        <taxon>Peptostreptococcaceae</taxon>
        <taxon>Romboutsia</taxon>
    </lineage>
</organism>
<gene>
    <name evidence="2" type="ORF">CHF27_011220</name>
</gene>
<comment type="caution">
    <text evidence="2">The sequence shown here is derived from an EMBL/GenBank/DDBJ whole genome shotgun (WGS) entry which is preliminary data.</text>
</comment>
<evidence type="ECO:0000256" key="1">
    <source>
        <dbReference type="SAM" id="MobiDB-lite"/>
    </source>
</evidence>
<evidence type="ECO:0000313" key="3">
    <source>
        <dbReference type="Proteomes" id="UP000243494"/>
    </source>
</evidence>
<feature type="region of interest" description="Disordered" evidence="1">
    <location>
        <begin position="163"/>
        <end position="186"/>
    </location>
</feature>
<protein>
    <recommendedName>
        <fullName evidence="4">Phage tail protein</fullName>
    </recommendedName>
</protein>
<dbReference type="RefSeq" id="WP_095405390.1">
    <property type="nucleotide sequence ID" value="NZ_NOJZ02000024.1"/>
</dbReference>
<dbReference type="EMBL" id="NOJZ02000024">
    <property type="protein sequence ID" value="RDY22882.1"/>
    <property type="molecule type" value="Genomic_DNA"/>
</dbReference>
<keyword evidence="3" id="KW-1185">Reference proteome</keyword>
<dbReference type="Proteomes" id="UP000243494">
    <property type="component" value="Unassembled WGS sequence"/>
</dbReference>
<sequence length="186" mass="20711">MAAKKLNQLPLTNVEMVQIIVNGTNDMYQFKTSDEVSTEEIVSEGEEQTLKIKGVVYANIPQEDTVLGYDLKFKDNVMCPELLEVMQGGTINYEEDGTTFKSYTAPPIGQSLTKKKIDTVIYSKEVKEDGPTGRYAKVTFPNGQGASVPLNFKDGEYYSNEYTVKSRPANGQSPYKIEVVDTLPQD</sequence>
<dbReference type="OrthoDB" id="1907903at2"/>
<dbReference type="AlphaFoldDB" id="A0A371IQY1"/>
<evidence type="ECO:0008006" key="4">
    <source>
        <dbReference type="Google" id="ProtNLM"/>
    </source>
</evidence>